<keyword evidence="7" id="KW-1185">Reference proteome</keyword>
<protein>
    <recommendedName>
        <fullName evidence="2">histidine kinase</fullName>
        <ecNumber evidence="2">2.7.13.3</ecNumber>
    </recommendedName>
</protein>
<dbReference type="SMART" id="SM00387">
    <property type="entry name" value="HATPase_c"/>
    <property type="match status" value="1"/>
</dbReference>
<evidence type="ECO:0000256" key="4">
    <source>
        <dbReference type="ARBA" id="ARBA00022777"/>
    </source>
</evidence>
<dbReference type="PANTHER" id="PTHR43047">
    <property type="entry name" value="TWO-COMPONENT HISTIDINE PROTEIN KINASE"/>
    <property type="match status" value="1"/>
</dbReference>
<evidence type="ECO:0000259" key="5">
    <source>
        <dbReference type="PROSITE" id="PS50109"/>
    </source>
</evidence>
<dbReference type="RefSeq" id="WP_218446561.1">
    <property type="nucleotide sequence ID" value="NZ_JAGSPA010000004.1"/>
</dbReference>
<evidence type="ECO:0000313" key="7">
    <source>
        <dbReference type="Proteomes" id="UP000722336"/>
    </source>
</evidence>
<dbReference type="InterPro" id="IPR003594">
    <property type="entry name" value="HATPase_dom"/>
</dbReference>
<gene>
    <name evidence="6" type="ORF">KCG44_13135</name>
</gene>
<evidence type="ECO:0000256" key="2">
    <source>
        <dbReference type="ARBA" id="ARBA00012438"/>
    </source>
</evidence>
<evidence type="ECO:0000256" key="3">
    <source>
        <dbReference type="ARBA" id="ARBA00022679"/>
    </source>
</evidence>
<organism evidence="6 7">
    <name type="scientific">Pacificimonas pallii</name>
    <dbReference type="NCBI Taxonomy" id="2827236"/>
    <lineage>
        <taxon>Bacteria</taxon>
        <taxon>Pseudomonadati</taxon>
        <taxon>Pseudomonadota</taxon>
        <taxon>Alphaproteobacteria</taxon>
        <taxon>Sphingomonadales</taxon>
        <taxon>Sphingosinicellaceae</taxon>
        <taxon>Pacificimonas</taxon>
    </lineage>
</organism>
<reference evidence="6 7" key="1">
    <citation type="submission" date="2021-04" db="EMBL/GenBank/DDBJ databases">
        <authorList>
            <person name="Pira H."/>
            <person name="Risdian C."/>
            <person name="Wink J."/>
        </authorList>
    </citation>
    <scope>NUCLEOTIDE SEQUENCE [LARGE SCALE GENOMIC DNA]</scope>
    <source>
        <strain evidence="6 7">WHA3</strain>
    </source>
</reference>
<proteinExistence type="predicted"/>
<dbReference type="InterPro" id="IPR003661">
    <property type="entry name" value="HisK_dim/P_dom"/>
</dbReference>
<dbReference type="CDD" id="cd00075">
    <property type="entry name" value="HATPase"/>
    <property type="match status" value="1"/>
</dbReference>
<dbReference type="SMART" id="SM00388">
    <property type="entry name" value="HisKA"/>
    <property type="match status" value="1"/>
</dbReference>
<dbReference type="EC" id="2.7.13.3" evidence="2"/>
<dbReference type="InterPro" id="IPR005467">
    <property type="entry name" value="His_kinase_dom"/>
</dbReference>
<dbReference type="Pfam" id="PF00512">
    <property type="entry name" value="HisKA"/>
    <property type="match status" value="1"/>
</dbReference>
<comment type="catalytic activity">
    <reaction evidence="1">
        <text>ATP + protein L-histidine = ADP + protein N-phospho-L-histidine.</text>
        <dbReference type="EC" id="2.7.13.3"/>
    </reaction>
</comment>
<dbReference type="PANTHER" id="PTHR43047:SF72">
    <property type="entry name" value="OSMOSENSING HISTIDINE PROTEIN KINASE SLN1"/>
    <property type="match status" value="1"/>
</dbReference>
<accession>A0ABS6SHK9</accession>
<comment type="caution">
    <text evidence="6">The sequence shown here is derived from an EMBL/GenBank/DDBJ whole genome shotgun (WGS) entry which is preliminary data.</text>
</comment>
<dbReference type="Proteomes" id="UP000722336">
    <property type="component" value="Unassembled WGS sequence"/>
</dbReference>
<sequence>MANTAPDLFMSAFAHELKTPLGAIMGYAEMLAGGHVAPDRIERHAGMLWEAAQALSGTVDAMLDLARFSSGEMDMTDDSFHISDCIESAARMLATSASAHNVQIDMRVPPDLPPLLGDSRMMRQVVVNLLSNAIKYGPDGGRIRVTARIDRQGRMALEVMDNGPGISAAEIDVAMRPFGRLRRDNTIPGHGLGLPLTKALVELHEGTFRLVGTSGKGTRAIVLLPASRVQRVVAGGQESFIFSRPPAVNHF</sequence>
<name>A0ABS6SHK9_9SPHN</name>
<feature type="domain" description="Histidine kinase" evidence="5">
    <location>
        <begin position="12"/>
        <end position="228"/>
    </location>
</feature>
<dbReference type="CDD" id="cd00082">
    <property type="entry name" value="HisKA"/>
    <property type="match status" value="1"/>
</dbReference>
<dbReference type="PROSITE" id="PS50109">
    <property type="entry name" value="HIS_KIN"/>
    <property type="match status" value="1"/>
</dbReference>
<dbReference type="GO" id="GO:0016301">
    <property type="term" value="F:kinase activity"/>
    <property type="evidence" value="ECO:0007669"/>
    <property type="project" value="UniProtKB-KW"/>
</dbReference>
<evidence type="ECO:0000313" key="6">
    <source>
        <dbReference type="EMBL" id="MBV7257730.1"/>
    </source>
</evidence>
<keyword evidence="4 6" id="KW-0418">Kinase</keyword>
<keyword evidence="3" id="KW-0808">Transferase</keyword>
<dbReference type="EMBL" id="JAGSPA010000004">
    <property type="protein sequence ID" value="MBV7257730.1"/>
    <property type="molecule type" value="Genomic_DNA"/>
</dbReference>
<dbReference type="Pfam" id="PF02518">
    <property type="entry name" value="HATPase_c"/>
    <property type="match status" value="1"/>
</dbReference>
<evidence type="ECO:0000256" key="1">
    <source>
        <dbReference type="ARBA" id="ARBA00000085"/>
    </source>
</evidence>